<dbReference type="Proteomes" id="UP000054270">
    <property type="component" value="Unassembled WGS sequence"/>
</dbReference>
<feature type="compositionally biased region" description="Basic and acidic residues" evidence="1">
    <location>
        <begin position="344"/>
        <end position="356"/>
    </location>
</feature>
<proteinExistence type="predicted"/>
<dbReference type="EMBL" id="KN817526">
    <property type="protein sequence ID" value="KJA26839.1"/>
    <property type="molecule type" value="Genomic_DNA"/>
</dbReference>
<organism evidence="2 3">
    <name type="scientific">Hypholoma sublateritium (strain FD-334 SS-4)</name>
    <dbReference type="NCBI Taxonomy" id="945553"/>
    <lineage>
        <taxon>Eukaryota</taxon>
        <taxon>Fungi</taxon>
        <taxon>Dikarya</taxon>
        <taxon>Basidiomycota</taxon>
        <taxon>Agaricomycotina</taxon>
        <taxon>Agaricomycetes</taxon>
        <taxon>Agaricomycetidae</taxon>
        <taxon>Agaricales</taxon>
        <taxon>Agaricineae</taxon>
        <taxon>Strophariaceae</taxon>
        <taxon>Hypholoma</taxon>
    </lineage>
</organism>
<evidence type="ECO:0000256" key="1">
    <source>
        <dbReference type="SAM" id="MobiDB-lite"/>
    </source>
</evidence>
<feature type="compositionally biased region" description="Polar residues" evidence="1">
    <location>
        <begin position="83"/>
        <end position="98"/>
    </location>
</feature>
<feature type="compositionally biased region" description="Low complexity" evidence="1">
    <location>
        <begin position="244"/>
        <end position="259"/>
    </location>
</feature>
<feature type="compositionally biased region" description="Low complexity" evidence="1">
    <location>
        <begin position="200"/>
        <end position="233"/>
    </location>
</feature>
<sequence length="389" mass="42319">MPIGNRRDSAPVSDRPASYPPNSAYFPRPPPQASGFNPNARPPPSALIRPAATSEFKHGQESYTRSSKPPAAEEPRRNPPPVSTQYAGPQPAANQSAAVSAEGTGPKRRVSRFSPLVSQKPDSNQEHATQLVSRSLPEGLHQRERAATPPPVSRDPSILSEQKSTRYSDPLRPSEGPQSVERAKIEMRARAAWRAERSAQSRPTDTAADAAAADRVGSSQTASTLSTESASSQRPRYKWSEQMANAAAPVSPEAAVGEPDLSLRLSSEKPPRHRKYSAPRFAADDSMPVDAPPSDEPENTVNFLDRLDAPILSRRSSKLLDRLSVAQDSATVSAEVPETPTPSLRDRLVPSKRSVDDMMDIETGSYEGDDNENKRLKRRTSKAKRGGRR</sequence>
<feature type="region of interest" description="Disordered" evidence="1">
    <location>
        <begin position="1"/>
        <end position="302"/>
    </location>
</feature>
<reference evidence="3" key="1">
    <citation type="submission" date="2014-04" db="EMBL/GenBank/DDBJ databases">
        <title>Evolutionary Origins and Diversification of the Mycorrhizal Mutualists.</title>
        <authorList>
            <consortium name="DOE Joint Genome Institute"/>
            <consortium name="Mycorrhizal Genomics Consortium"/>
            <person name="Kohler A."/>
            <person name="Kuo A."/>
            <person name="Nagy L.G."/>
            <person name="Floudas D."/>
            <person name="Copeland A."/>
            <person name="Barry K.W."/>
            <person name="Cichocki N."/>
            <person name="Veneault-Fourrey C."/>
            <person name="LaButti K."/>
            <person name="Lindquist E.A."/>
            <person name="Lipzen A."/>
            <person name="Lundell T."/>
            <person name="Morin E."/>
            <person name="Murat C."/>
            <person name="Riley R."/>
            <person name="Ohm R."/>
            <person name="Sun H."/>
            <person name="Tunlid A."/>
            <person name="Henrissat B."/>
            <person name="Grigoriev I.V."/>
            <person name="Hibbett D.S."/>
            <person name="Martin F."/>
        </authorList>
    </citation>
    <scope>NUCLEOTIDE SEQUENCE [LARGE SCALE GENOMIC DNA]</scope>
    <source>
        <strain evidence="3">FD-334 SS-4</strain>
    </source>
</reference>
<evidence type="ECO:0000313" key="2">
    <source>
        <dbReference type="EMBL" id="KJA26839.1"/>
    </source>
</evidence>
<feature type="compositionally biased region" description="Basic residues" evidence="1">
    <location>
        <begin position="375"/>
        <end position="389"/>
    </location>
</feature>
<dbReference type="AlphaFoldDB" id="A0A0D2P7A6"/>
<dbReference type="OrthoDB" id="3070674at2759"/>
<gene>
    <name evidence="2" type="ORF">HYPSUDRAFT_1032758</name>
</gene>
<name>A0A0D2P7A6_HYPSF</name>
<accession>A0A0D2P7A6</accession>
<feature type="compositionally biased region" description="Basic and acidic residues" evidence="1">
    <location>
        <begin position="181"/>
        <end position="199"/>
    </location>
</feature>
<evidence type="ECO:0000313" key="3">
    <source>
        <dbReference type="Proteomes" id="UP000054270"/>
    </source>
</evidence>
<feature type="region of interest" description="Disordered" evidence="1">
    <location>
        <begin position="325"/>
        <end position="389"/>
    </location>
</feature>
<keyword evidence="3" id="KW-1185">Reference proteome</keyword>
<feature type="compositionally biased region" description="Polar residues" evidence="1">
    <location>
        <begin position="116"/>
        <end position="133"/>
    </location>
</feature>
<protein>
    <submittedName>
        <fullName evidence="2">Uncharacterized protein</fullName>
    </submittedName>
</protein>